<proteinExistence type="predicted"/>
<dbReference type="Proteomes" id="UP000241912">
    <property type="component" value="Unassembled WGS sequence"/>
</dbReference>
<reference evidence="1 2" key="1">
    <citation type="submission" date="2018-03" db="EMBL/GenBank/DDBJ databases">
        <title>Draft genome of Nitrosomonas supralitoralis APG5.</title>
        <authorList>
            <person name="Urakawa H."/>
            <person name="Lopez J.V."/>
        </authorList>
    </citation>
    <scope>NUCLEOTIDE SEQUENCE [LARGE SCALE GENOMIC DNA]</scope>
    <source>
        <strain evidence="1 2">APG5</strain>
    </source>
</reference>
<feature type="non-terminal residue" evidence="1">
    <location>
        <position position="1"/>
    </location>
</feature>
<evidence type="ECO:0000313" key="1">
    <source>
        <dbReference type="EMBL" id="PSJ15882.1"/>
    </source>
</evidence>
<evidence type="ECO:0000313" key="2">
    <source>
        <dbReference type="Proteomes" id="UP000241912"/>
    </source>
</evidence>
<accession>A0A2P7NQY4</accession>
<dbReference type="RefSeq" id="WP_172592497.1">
    <property type="nucleotide sequence ID" value="NZ_PXXU01000112.1"/>
</dbReference>
<keyword evidence="2" id="KW-1185">Reference proteome</keyword>
<dbReference type="AlphaFoldDB" id="A0A2P7NQY4"/>
<dbReference type="EMBL" id="PXXU01000112">
    <property type="protein sequence ID" value="PSJ15882.1"/>
    <property type="molecule type" value="Genomic_DNA"/>
</dbReference>
<protein>
    <submittedName>
        <fullName evidence="1">Uncharacterized protein</fullName>
    </submittedName>
</protein>
<comment type="caution">
    <text evidence="1">The sequence shown here is derived from an EMBL/GenBank/DDBJ whole genome shotgun (WGS) entry which is preliminary data.</text>
</comment>
<name>A0A2P7NQY4_9PROT</name>
<sequence>FLENNPSPADFVIRRIISVFNYEKQILILNDRINNPKATESAIAKNKQILSELTARVNGMRRQIEASGKIYQGHRSQNQNGQKDAVSIDDFFQAARKASRLNDEKMEEMLKGQLYPSFYIDPIDGSEISNEWQMEVDMAQSMIEESVANFSRQAGEKGSYPAEIAKVTAESNAFVVDGKPIVTGTISRQDDGSLAIFSVSERSAFRGIKGDNGIRQIPLVQFVKGGQIFYPGSPEYDTLLNEAASIEDEINDKGFLDNGFSDIVPEIAQRRKVEMMASYSTHGYALPQPYFPFVMTKDNTVVRRHIKESQKSIVKSINYGSFVAPASLAVVKADGIDSSGMISAMREYAIANNLTLTLDDFDGSTYNFGAAIKNLISVDDFGAAITGRTAQEIREQVGDFMRKTLYWFDYESKDPSDDYLPYDLRAIVAAAIKRLEEANAPQQPENETAATQEDTNSKIIGIRIDTTSWPVIMEWKEYIKEAANEVGEGRYKWDKPNKAWNVYQPVWDKLMTDRPNTAPDILVLVDGTLSRI</sequence>
<organism evidence="1 2">
    <name type="scientific">Nitrosomonas supralitoralis</name>
    <dbReference type="NCBI Taxonomy" id="2116706"/>
    <lineage>
        <taxon>Bacteria</taxon>
        <taxon>Pseudomonadati</taxon>
        <taxon>Pseudomonadota</taxon>
        <taxon>Betaproteobacteria</taxon>
        <taxon>Nitrosomonadales</taxon>
        <taxon>Nitrosomonadaceae</taxon>
        <taxon>Nitrosomonas</taxon>
    </lineage>
</organism>
<gene>
    <name evidence="1" type="ORF">C7H79_16565</name>
</gene>